<gene>
    <name evidence="1" type="ORF">PORY_000349</name>
</gene>
<dbReference type="EMBL" id="JABTEG010000001">
    <property type="protein sequence ID" value="KAG4306361.1"/>
    <property type="molecule type" value="Genomic_DNA"/>
</dbReference>
<name>A0ACB7CEX8_9ASCO</name>
<sequence length="194" mass="22832">MESFPLNVLESLRNRALQLLHSLTHFLSVIDHSDPLPPWPVLISNLNILLSNVDSISFLLQESSILKEIRVFPSSNFPVRQQDGLLTTLLRKKVIPEVEEWETEGKLLGTNVEEDKSFYEWAKHVVIQEREKRNWEGYYTREQELSAFQNEHKILNQEDMLQEIRKKRKAEEIDEKNKMNIILSFMRTGKLETS</sequence>
<comment type="caution">
    <text evidence="1">The sequence shown here is derived from an EMBL/GenBank/DDBJ whole genome shotgun (WGS) entry which is preliminary data.</text>
</comment>
<reference evidence="1 2" key="1">
    <citation type="journal article" date="2021" name="Commun. Biol.">
        <title>Genomic insights into the host specific adaptation of the Pneumocystis genus.</title>
        <authorList>
            <person name="Cisse O.H."/>
            <person name="Ma L."/>
            <person name="Dekker J.P."/>
            <person name="Khil P.P."/>
            <person name="Youn J.-H."/>
            <person name="Brenchley J.M."/>
            <person name="Blair R."/>
            <person name="Pahar B."/>
            <person name="Chabe M."/>
            <person name="Van Rompay K.K.A."/>
            <person name="Keesler R."/>
            <person name="Sukura A."/>
            <person name="Hirsch V."/>
            <person name="Kutty G."/>
            <person name="Liu Y."/>
            <person name="Peng L."/>
            <person name="Chen J."/>
            <person name="Song J."/>
            <person name="Weissenbacher-Lang C."/>
            <person name="Xu J."/>
            <person name="Upham N.S."/>
            <person name="Stajich J.E."/>
            <person name="Cuomo C.A."/>
            <person name="Cushion M.T."/>
            <person name="Kovacs J.A."/>
        </authorList>
    </citation>
    <scope>NUCLEOTIDE SEQUENCE [LARGE SCALE GENOMIC DNA]</scope>
    <source>
        <strain evidence="1 2">RABM</strain>
    </source>
</reference>
<protein>
    <submittedName>
        <fullName evidence="1">Uncharacterized protein</fullName>
    </submittedName>
</protein>
<proteinExistence type="predicted"/>
<accession>A0ACB7CEX8</accession>
<evidence type="ECO:0000313" key="2">
    <source>
        <dbReference type="Proteomes" id="UP000768646"/>
    </source>
</evidence>
<dbReference type="Proteomes" id="UP000768646">
    <property type="component" value="Unassembled WGS sequence"/>
</dbReference>
<organism evidence="1 2">
    <name type="scientific">Pneumocystis oryctolagi</name>
    <dbReference type="NCBI Taxonomy" id="42067"/>
    <lineage>
        <taxon>Eukaryota</taxon>
        <taxon>Fungi</taxon>
        <taxon>Dikarya</taxon>
        <taxon>Ascomycota</taxon>
        <taxon>Taphrinomycotina</taxon>
        <taxon>Pneumocystomycetes</taxon>
        <taxon>Pneumocystaceae</taxon>
        <taxon>Pneumocystis</taxon>
    </lineage>
</organism>
<keyword evidence="2" id="KW-1185">Reference proteome</keyword>
<evidence type="ECO:0000313" key="1">
    <source>
        <dbReference type="EMBL" id="KAG4306361.1"/>
    </source>
</evidence>